<dbReference type="EMBL" id="FNOK01000018">
    <property type="protein sequence ID" value="SDY00260.1"/>
    <property type="molecule type" value="Genomic_DNA"/>
</dbReference>
<dbReference type="AlphaFoldDB" id="A0A1H3GB39"/>
<evidence type="ECO:0000313" key="2">
    <source>
        <dbReference type="Proteomes" id="UP000199529"/>
    </source>
</evidence>
<reference evidence="2" key="1">
    <citation type="submission" date="2016-10" db="EMBL/GenBank/DDBJ databases">
        <authorList>
            <person name="Varghese N."/>
            <person name="Submissions S."/>
        </authorList>
    </citation>
    <scope>NUCLEOTIDE SEQUENCE [LARGE SCALE GENOMIC DNA]</scope>
    <source>
        <strain evidence="2">CGMCC 4.3530</strain>
    </source>
</reference>
<organism evidence="1 2">
    <name type="scientific">Saccharopolyspora shandongensis</name>
    <dbReference type="NCBI Taxonomy" id="418495"/>
    <lineage>
        <taxon>Bacteria</taxon>
        <taxon>Bacillati</taxon>
        <taxon>Actinomycetota</taxon>
        <taxon>Actinomycetes</taxon>
        <taxon>Pseudonocardiales</taxon>
        <taxon>Pseudonocardiaceae</taxon>
        <taxon>Saccharopolyspora</taxon>
    </lineage>
</organism>
<name>A0A1H3GB39_9PSEU</name>
<proteinExistence type="predicted"/>
<dbReference type="Proteomes" id="UP000199529">
    <property type="component" value="Unassembled WGS sequence"/>
</dbReference>
<gene>
    <name evidence="1" type="ORF">SAMN05216215_1018105</name>
</gene>
<accession>A0A1H3GB39</accession>
<protein>
    <submittedName>
        <fullName evidence="1">Uncharacterized protein</fullName>
    </submittedName>
</protein>
<keyword evidence="2" id="KW-1185">Reference proteome</keyword>
<evidence type="ECO:0000313" key="1">
    <source>
        <dbReference type="EMBL" id="SDY00260.1"/>
    </source>
</evidence>
<sequence length="63" mass="6824">MLATAPGKAIVLLTVDNVLVRLKLLGLDRDTNGEVVEVAATQAADVVNVTAREITRRLEQLLR</sequence>